<protein>
    <submittedName>
        <fullName evidence="1">Uncharacterized protein</fullName>
    </submittedName>
</protein>
<proteinExistence type="predicted"/>
<dbReference type="Proteomes" id="UP001201020">
    <property type="component" value="Chromosome"/>
</dbReference>
<sequence>MVTFRDERVSSKRIKERVKSLEIRYKRSTREWWIYFHSKVLPSSFLQGDNLSSDSSFLPPAVLGIDLGINIPAVEVLLTPKKKVTSKEIKF</sequence>
<dbReference type="EMBL" id="CP084166">
    <property type="protein sequence ID" value="UJG39572.1"/>
    <property type="molecule type" value="Genomic_DNA"/>
</dbReference>
<dbReference type="AlphaFoldDB" id="A0A9Y1BIR1"/>
<organism evidence="1">
    <name type="scientific">Candidatus Heimdallarchaeum aukensis</name>
    <dbReference type="NCBI Taxonomy" id="2876573"/>
    <lineage>
        <taxon>Archaea</taxon>
        <taxon>Promethearchaeati</taxon>
        <taxon>Candidatus Heimdallarchaeota</taxon>
        <taxon>Candidatus Heimdallarchaeia (ex Rinke et al. 2021) (nom. nud.)</taxon>
        <taxon>Candidatus Heimdallarchaeales</taxon>
        <taxon>Candidatus Heimdallarchaeaceae</taxon>
        <taxon>Candidatus Heimdallarchaeum</taxon>
    </lineage>
</organism>
<name>A0A9Y1BIR1_9ARCH</name>
<gene>
    <name evidence="1" type="ORF">K9W45_06800</name>
</gene>
<evidence type="ECO:0000313" key="1">
    <source>
        <dbReference type="EMBL" id="UJG39572.1"/>
    </source>
</evidence>
<accession>A0A9Y1BIR1</accession>
<reference evidence="1" key="1">
    <citation type="journal article" date="2022" name="Nat. Microbiol.">
        <title>Unique mobile elements and scalable gene flow at the prokaryote-eukaryote boundary revealed by circularized Asgard archaea genomes.</title>
        <authorList>
            <person name="Wu F."/>
            <person name="Speth D.R."/>
            <person name="Philosof A."/>
            <person name="Cremiere A."/>
            <person name="Narayanan A."/>
            <person name="Barco R.A."/>
            <person name="Connon S.A."/>
            <person name="Amend J.P."/>
            <person name="Antoshechkin I.A."/>
            <person name="Orphan V.J."/>
        </authorList>
    </citation>
    <scope>NUCLEOTIDE SEQUENCE</scope>
    <source>
        <strain evidence="1">PM71</strain>
    </source>
</reference>